<dbReference type="EMBL" id="MGAF01000004">
    <property type="protein sequence ID" value="OGK42748.1"/>
    <property type="molecule type" value="Genomic_DNA"/>
</dbReference>
<comment type="cofactor">
    <cofactor evidence="1 16">
        <name>FAD</name>
        <dbReference type="ChEBI" id="CHEBI:57692"/>
    </cofactor>
</comment>
<dbReference type="PROSITE" id="PS51387">
    <property type="entry name" value="FAD_PCMH"/>
    <property type="match status" value="1"/>
</dbReference>
<dbReference type="HAMAP" id="MF_00037">
    <property type="entry name" value="MurB"/>
    <property type="match status" value="1"/>
</dbReference>
<accession>A0A1F7IHB5</accession>
<evidence type="ECO:0000256" key="9">
    <source>
        <dbReference type="ARBA" id="ARBA00022857"/>
    </source>
</evidence>
<dbReference type="AlphaFoldDB" id="A0A1F7IHB5"/>
<evidence type="ECO:0000256" key="10">
    <source>
        <dbReference type="ARBA" id="ARBA00022960"/>
    </source>
</evidence>
<keyword evidence="11 16" id="KW-0573">Peptidoglycan synthesis</keyword>
<evidence type="ECO:0000256" key="8">
    <source>
        <dbReference type="ARBA" id="ARBA00022827"/>
    </source>
</evidence>
<comment type="subcellular location">
    <subcellularLocation>
        <location evidence="3 16">Cytoplasm</location>
    </subcellularLocation>
</comment>
<dbReference type="InterPro" id="IPR016166">
    <property type="entry name" value="FAD-bd_PCMH"/>
</dbReference>
<dbReference type="PANTHER" id="PTHR21071:SF4">
    <property type="entry name" value="UDP-N-ACETYLENOLPYRUVOYLGLUCOSAMINE REDUCTASE"/>
    <property type="match status" value="1"/>
</dbReference>
<keyword evidence="13 16" id="KW-0131">Cell cycle</keyword>
<evidence type="ECO:0000256" key="12">
    <source>
        <dbReference type="ARBA" id="ARBA00023002"/>
    </source>
</evidence>
<evidence type="ECO:0000313" key="19">
    <source>
        <dbReference type="Proteomes" id="UP000179270"/>
    </source>
</evidence>
<dbReference type="InterPro" id="IPR006094">
    <property type="entry name" value="Oxid_FAD_bind_N"/>
</dbReference>
<dbReference type="GO" id="GO:0071555">
    <property type="term" value="P:cell wall organization"/>
    <property type="evidence" value="ECO:0007669"/>
    <property type="project" value="UniProtKB-KW"/>
</dbReference>
<dbReference type="GO" id="GO:0008762">
    <property type="term" value="F:UDP-N-acetylmuramate dehydrogenase activity"/>
    <property type="evidence" value="ECO:0007669"/>
    <property type="project" value="UniProtKB-UniRule"/>
</dbReference>
<dbReference type="PANTHER" id="PTHR21071">
    <property type="entry name" value="UDP-N-ACETYLENOLPYRUVOYLGLUCOSAMINE REDUCTASE"/>
    <property type="match status" value="1"/>
</dbReference>
<dbReference type="STRING" id="1802055.A3A74_00860"/>
<feature type="active site" description="Proton donor" evidence="16">
    <location>
        <position position="228"/>
    </location>
</feature>
<comment type="similarity">
    <text evidence="16">Belongs to the MurB family.</text>
</comment>
<keyword evidence="14 16" id="KW-0961">Cell wall biogenesis/degradation</keyword>
<dbReference type="NCBIfam" id="TIGR00179">
    <property type="entry name" value="murB"/>
    <property type="match status" value="1"/>
</dbReference>
<evidence type="ECO:0000313" key="18">
    <source>
        <dbReference type="EMBL" id="OGK42748.1"/>
    </source>
</evidence>
<keyword evidence="12 16" id="KW-0560">Oxidoreductase</keyword>
<dbReference type="Proteomes" id="UP000179270">
    <property type="component" value="Unassembled WGS sequence"/>
</dbReference>
<evidence type="ECO:0000256" key="1">
    <source>
        <dbReference type="ARBA" id="ARBA00001974"/>
    </source>
</evidence>
<evidence type="ECO:0000256" key="7">
    <source>
        <dbReference type="ARBA" id="ARBA00022630"/>
    </source>
</evidence>
<feature type="domain" description="FAD-binding PCMH-type" evidence="17">
    <location>
        <begin position="29"/>
        <end position="199"/>
    </location>
</feature>
<evidence type="ECO:0000256" key="16">
    <source>
        <dbReference type="HAMAP-Rule" id="MF_00037"/>
    </source>
</evidence>
<comment type="pathway">
    <text evidence="4 16">Cell wall biogenesis; peptidoglycan biosynthesis.</text>
</comment>
<evidence type="ECO:0000256" key="14">
    <source>
        <dbReference type="ARBA" id="ARBA00023316"/>
    </source>
</evidence>
<dbReference type="InterPro" id="IPR036635">
    <property type="entry name" value="MurB_C_sf"/>
</dbReference>
<keyword evidence="9 16" id="KW-0521">NADP</keyword>
<dbReference type="InterPro" id="IPR016167">
    <property type="entry name" value="FAD-bd_PCMH_sub1"/>
</dbReference>
<dbReference type="InterPro" id="IPR003170">
    <property type="entry name" value="MurB"/>
</dbReference>
<dbReference type="InterPro" id="IPR016169">
    <property type="entry name" value="FAD-bd_PCMH_sub2"/>
</dbReference>
<evidence type="ECO:0000256" key="5">
    <source>
        <dbReference type="ARBA" id="ARBA00022490"/>
    </source>
</evidence>
<dbReference type="GO" id="GO:0005829">
    <property type="term" value="C:cytosol"/>
    <property type="evidence" value="ECO:0007669"/>
    <property type="project" value="TreeGrafter"/>
</dbReference>
<feature type="active site" evidence="16">
    <location>
        <position position="298"/>
    </location>
</feature>
<keyword evidence="10 16" id="KW-0133">Cell shape</keyword>
<dbReference type="InterPro" id="IPR036318">
    <property type="entry name" value="FAD-bd_PCMH-like_sf"/>
</dbReference>
<dbReference type="GO" id="GO:0071949">
    <property type="term" value="F:FAD binding"/>
    <property type="evidence" value="ECO:0007669"/>
    <property type="project" value="InterPro"/>
</dbReference>
<evidence type="ECO:0000256" key="2">
    <source>
        <dbReference type="ARBA" id="ARBA00003921"/>
    </source>
</evidence>
<dbReference type="Pfam" id="PF01565">
    <property type="entry name" value="FAD_binding_4"/>
    <property type="match status" value="1"/>
</dbReference>
<keyword evidence="8 16" id="KW-0274">FAD</keyword>
<dbReference type="Pfam" id="PF02873">
    <property type="entry name" value="MurB_C"/>
    <property type="match status" value="1"/>
</dbReference>
<keyword evidence="7 16" id="KW-0285">Flavoprotein</keyword>
<dbReference type="SUPFAM" id="SSF56194">
    <property type="entry name" value="Uridine diphospho-N-Acetylenolpyruvylglucosamine reductase, MurB, C-terminal domain"/>
    <property type="match status" value="1"/>
</dbReference>
<evidence type="ECO:0000256" key="4">
    <source>
        <dbReference type="ARBA" id="ARBA00004752"/>
    </source>
</evidence>
<dbReference type="GO" id="GO:0008360">
    <property type="term" value="P:regulation of cell shape"/>
    <property type="evidence" value="ECO:0007669"/>
    <property type="project" value="UniProtKB-KW"/>
</dbReference>
<evidence type="ECO:0000259" key="17">
    <source>
        <dbReference type="PROSITE" id="PS51387"/>
    </source>
</evidence>
<comment type="caution">
    <text evidence="16">Lacks conserved residue(s) required for the propagation of feature annotation.</text>
</comment>
<dbReference type="Gene3D" id="3.30.43.10">
    <property type="entry name" value="Uridine Diphospho-n-acetylenolpyruvylglucosamine Reductase, domain 2"/>
    <property type="match status" value="1"/>
</dbReference>
<sequence length="302" mass="34275">MNTKAKLEKYLGEDRVKENFNLSPYLTLRTKTTAQYYFEAESRTDIIKAKKASLSLKLSFFILGGGSNLAIIRKELEGLVVRNKYIYKKIEIKNNDIFLKISSGYPVTKLAKELATEGYEGLEYHFGLPGTIGGALYMNSKWTKPQMYVGDNLVSATLLDQTGKKKIVSKSYFDFAYDQSTLQKSKEIVLEAVFKLKKSDPQITKQHTDFALNYRKQTQPFGVFTSGCFFRNVNGQSAGQLIDQAGLKNLRVGKFHVSNKHANFIIHDGDGKPEDLKKLLNLIKNKVKEKFEVQLEEEVIVI</sequence>
<comment type="function">
    <text evidence="2 16">Cell wall formation.</text>
</comment>
<dbReference type="UniPathway" id="UPA00219"/>
<keyword evidence="6 16" id="KW-0132">Cell division</keyword>
<comment type="catalytic activity">
    <reaction evidence="15 16">
        <text>UDP-N-acetyl-alpha-D-muramate + NADP(+) = UDP-N-acetyl-3-O-(1-carboxyvinyl)-alpha-D-glucosamine + NADPH + H(+)</text>
        <dbReference type="Rhea" id="RHEA:12248"/>
        <dbReference type="ChEBI" id="CHEBI:15378"/>
        <dbReference type="ChEBI" id="CHEBI:57783"/>
        <dbReference type="ChEBI" id="CHEBI:58349"/>
        <dbReference type="ChEBI" id="CHEBI:68483"/>
        <dbReference type="ChEBI" id="CHEBI:70757"/>
        <dbReference type="EC" id="1.3.1.98"/>
    </reaction>
</comment>
<evidence type="ECO:0000256" key="15">
    <source>
        <dbReference type="ARBA" id="ARBA00048914"/>
    </source>
</evidence>
<dbReference type="InterPro" id="IPR011601">
    <property type="entry name" value="MurB_C"/>
</dbReference>
<comment type="caution">
    <text evidence="18">The sequence shown here is derived from an EMBL/GenBank/DDBJ whole genome shotgun (WGS) entry which is preliminary data.</text>
</comment>
<dbReference type="GO" id="GO:0009252">
    <property type="term" value="P:peptidoglycan biosynthetic process"/>
    <property type="evidence" value="ECO:0007669"/>
    <property type="project" value="UniProtKB-UniRule"/>
</dbReference>
<name>A0A1F7IHB5_9BACT</name>
<evidence type="ECO:0000256" key="13">
    <source>
        <dbReference type="ARBA" id="ARBA00023306"/>
    </source>
</evidence>
<reference evidence="18 19" key="1">
    <citation type="journal article" date="2016" name="Nat. Commun.">
        <title>Thousands of microbial genomes shed light on interconnected biogeochemical processes in an aquifer system.</title>
        <authorList>
            <person name="Anantharaman K."/>
            <person name="Brown C.T."/>
            <person name="Hug L.A."/>
            <person name="Sharon I."/>
            <person name="Castelle C.J."/>
            <person name="Probst A.J."/>
            <person name="Thomas B.C."/>
            <person name="Singh A."/>
            <person name="Wilkins M.J."/>
            <person name="Karaoz U."/>
            <person name="Brodie E.L."/>
            <person name="Williams K.H."/>
            <person name="Hubbard S.S."/>
            <person name="Banfield J.F."/>
        </authorList>
    </citation>
    <scope>NUCLEOTIDE SEQUENCE [LARGE SCALE GENOMIC DNA]</scope>
</reference>
<organism evidence="18 19">
    <name type="scientific">Candidatus Roizmanbacteria bacterium RIFCSPLOWO2_01_FULL_35_13</name>
    <dbReference type="NCBI Taxonomy" id="1802055"/>
    <lineage>
        <taxon>Bacteria</taxon>
        <taxon>Candidatus Roizmaniibacteriota</taxon>
    </lineage>
</organism>
<dbReference type="Gene3D" id="3.30.465.10">
    <property type="match status" value="1"/>
</dbReference>
<evidence type="ECO:0000256" key="3">
    <source>
        <dbReference type="ARBA" id="ARBA00004496"/>
    </source>
</evidence>
<protein>
    <recommendedName>
        <fullName evidence="16">UDP-N-acetylenolpyruvoylglucosamine reductase</fullName>
        <ecNumber evidence="16">1.3.1.98</ecNumber>
    </recommendedName>
    <alternativeName>
        <fullName evidence="16">UDP-N-acetylmuramate dehydrogenase</fullName>
    </alternativeName>
</protein>
<dbReference type="EC" id="1.3.1.98" evidence="16"/>
<evidence type="ECO:0000256" key="6">
    <source>
        <dbReference type="ARBA" id="ARBA00022618"/>
    </source>
</evidence>
<dbReference type="Gene3D" id="3.90.78.10">
    <property type="entry name" value="UDP-N-acetylenolpyruvoylglucosamine reductase, C-terminal domain"/>
    <property type="match status" value="1"/>
</dbReference>
<dbReference type="GO" id="GO:0051301">
    <property type="term" value="P:cell division"/>
    <property type="evidence" value="ECO:0007669"/>
    <property type="project" value="UniProtKB-KW"/>
</dbReference>
<proteinExistence type="inferred from homology"/>
<dbReference type="SUPFAM" id="SSF56176">
    <property type="entry name" value="FAD-binding/transporter-associated domain-like"/>
    <property type="match status" value="1"/>
</dbReference>
<evidence type="ECO:0000256" key="11">
    <source>
        <dbReference type="ARBA" id="ARBA00022984"/>
    </source>
</evidence>
<keyword evidence="5 16" id="KW-0963">Cytoplasm</keyword>
<gene>
    <name evidence="16" type="primary">murB</name>
    <name evidence="18" type="ORF">A3A74_00860</name>
</gene>